<dbReference type="Proteomes" id="UP000323567">
    <property type="component" value="Unassembled WGS sequence"/>
</dbReference>
<dbReference type="AlphaFoldDB" id="A0A5B3GB21"/>
<proteinExistence type="predicted"/>
<protein>
    <submittedName>
        <fullName evidence="1">Uncharacterized protein</fullName>
    </submittedName>
</protein>
<evidence type="ECO:0000313" key="2">
    <source>
        <dbReference type="Proteomes" id="UP000323567"/>
    </source>
</evidence>
<name>A0A5B3GB21_9BACT</name>
<organism evidence="1 2">
    <name type="scientific">Alistipes shahii</name>
    <dbReference type="NCBI Taxonomy" id="328814"/>
    <lineage>
        <taxon>Bacteria</taxon>
        <taxon>Pseudomonadati</taxon>
        <taxon>Bacteroidota</taxon>
        <taxon>Bacteroidia</taxon>
        <taxon>Bacteroidales</taxon>
        <taxon>Rikenellaceae</taxon>
        <taxon>Alistipes</taxon>
    </lineage>
</organism>
<sequence>MPIEKELWVDIIKEQPIQEGDFLNESEDLSALVDNNTLHLAEAGVEPEVFIDNDTYPVGIVQREDVPKDILLHTLDTKNTVVRNIEQMQAAYDKMQSVTRGHVNALTRKRRAMAAYNWCPLQNGEFTPVLVTTGEAVNGRRRLTFDDLDLLEAKFKAMEVDMTQLCLVLTTEHEADLKSENRKLYKEYMRDGKIGNFKVFSYPHLPLFDTTTGKKQAFGSAKGENSAMASIAWIRTEVMRATGTVDVFHREKDPEARGDILGYQQRFSALPLRNKYIGAIYSGK</sequence>
<gene>
    <name evidence="1" type="ORF">F2Y13_07825</name>
</gene>
<comment type="caution">
    <text evidence="1">The sequence shown here is derived from an EMBL/GenBank/DDBJ whole genome shotgun (WGS) entry which is preliminary data.</text>
</comment>
<reference evidence="1 2" key="1">
    <citation type="journal article" date="2019" name="Nat. Med.">
        <title>A library of human gut bacterial isolates paired with longitudinal multiomics data enables mechanistic microbiome research.</title>
        <authorList>
            <person name="Poyet M."/>
            <person name="Groussin M."/>
            <person name="Gibbons S.M."/>
            <person name="Avila-Pacheco J."/>
            <person name="Jiang X."/>
            <person name="Kearney S.M."/>
            <person name="Perrotta A.R."/>
            <person name="Berdy B."/>
            <person name="Zhao S."/>
            <person name="Lieberman T.D."/>
            <person name="Swanson P.K."/>
            <person name="Smith M."/>
            <person name="Roesemann S."/>
            <person name="Alexander J.E."/>
            <person name="Rich S.A."/>
            <person name="Livny J."/>
            <person name="Vlamakis H."/>
            <person name="Clish C."/>
            <person name="Bullock K."/>
            <person name="Deik A."/>
            <person name="Scott J."/>
            <person name="Pierce K.A."/>
            <person name="Xavier R.J."/>
            <person name="Alm E.J."/>
        </authorList>
    </citation>
    <scope>NUCLEOTIDE SEQUENCE [LARGE SCALE GENOMIC DNA]</scope>
    <source>
        <strain evidence="1 2">BIOML-A2</strain>
    </source>
</reference>
<dbReference type="RefSeq" id="WP_118406703.1">
    <property type="nucleotide sequence ID" value="NZ_CAUENT010000022.1"/>
</dbReference>
<evidence type="ECO:0000313" key="1">
    <source>
        <dbReference type="EMBL" id="KAA2370229.1"/>
    </source>
</evidence>
<dbReference type="EMBL" id="VVXK01000009">
    <property type="protein sequence ID" value="KAA2370229.1"/>
    <property type="molecule type" value="Genomic_DNA"/>
</dbReference>
<accession>A0A5B3GB21</accession>